<feature type="transmembrane region" description="Helical" evidence="2">
    <location>
        <begin position="15"/>
        <end position="36"/>
    </location>
</feature>
<feature type="region of interest" description="Disordered" evidence="1">
    <location>
        <begin position="192"/>
        <end position="228"/>
    </location>
</feature>
<sequence>MSAHDPHSPSPSSTLLPWLGIGGVLAAVGLVVGVTVTTGASDTLPAAQAAPTTSTSASATATTSATTTSATTSATTTASGAPASYQADSRGYVDTGARCDENQTLMAYGRTSKSLVVICVNRDGGLEYRGVRLSDNAPLHLPITRSSDGTLVASNDGVTYAVSPTQILVSSGDDVIYKDSWIEFKEASFSQSGTSSSATTSGSATTTVSTTTVTVTTSATPTTTKPAG</sequence>
<feature type="region of interest" description="Disordered" evidence="1">
    <location>
        <begin position="45"/>
        <end position="87"/>
    </location>
</feature>
<dbReference type="EMBL" id="FLQS01000001">
    <property type="protein sequence ID" value="SBS70830.1"/>
    <property type="molecule type" value="Genomic_DNA"/>
</dbReference>
<keyword evidence="2" id="KW-1133">Transmembrane helix</keyword>
<dbReference type="AlphaFoldDB" id="A0A1Y5NZV5"/>
<evidence type="ECO:0000256" key="1">
    <source>
        <dbReference type="SAM" id="MobiDB-lite"/>
    </source>
</evidence>
<keyword evidence="2" id="KW-0812">Transmembrane</keyword>
<feature type="compositionally biased region" description="Low complexity" evidence="1">
    <location>
        <begin position="45"/>
        <end position="84"/>
    </location>
</feature>
<gene>
    <name evidence="3" type="ORF">MHPYR_10339</name>
</gene>
<evidence type="ECO:0008006" key="4">
    <source>
        <dbReference type="Google" id="ProtNLM"/>
    </source>
</evidence>
<evidence type="ECO:0000256" key="2">
    <source>
        <dbReference type="SAM" id="Phobius"/>
    </source>
</evidence>
<accession>A0A1Y5NZV5</accession>
<reference evidence="3" key="1">
    <citation type="submission" date="2016-03" db="EMBL/GenBank/DDBJ databases">
        <authorList>
            <person name="Ploux O."/>
        </authorList>
    </citation>
    <scope>NUCLEOTIDE SEQUENCE</scope>
    <source>
        <strain evidence="3">UC10</strain>
    </source>
</reference>
<keyword evidence="2" id="KW-0472">Membrane</keyword>
<organism evidence="3">
    <name type="scientific">uncultured Mycobacterium sp</name>
    <dbReference type="NCBI Taxonomy" id="171292"/>
    <lineage>
        <taxon>Bacteria</taxon>
        <taxon>Bacillati</taxon>
        <taxon>Actinomycetota</taxon>
        <taxon>Actinomycetes</taxon>
        <taxon>Mycobacteriales</taxon>
        <taxon>Mycobacteriaceae</taxon>
        <taxon>Mycobacterium</taxon>
        <taxon>environmental samples</taxon>
    </lineage>
</organism>
<proteinExistence type="predicted"/>
<name>A0A1Y5NZV5_9MYCO</name>
<evidence type="ECO:0000313" key="3">
    <source>
        <dbReference type="EMBL" id="SBS70830.1"/>
    </source>
</evidence>
<protein>
    <recommendedName>
        <fullName evidence="4">Serine/threonine protein kinase</fullName>
    </recommendedName>
</protein>